<protein>
    <recommendedName>
        <fullName evidence="3">HTH gntR-type domain-containing protein</fullName>
    </recommendedName>
</protein>
<sequence>MYPLAYNIAKDFLERHIDDKPSIRFDQGPTEAEKFSCSERVYRRVITQLIDLKIVQKDGNEILVKDHDKLSRFIHSHEEK</sequence>
<dbReference type="AlphaFoldDB" id="A0A2V1GZ00"/>
<evidence type="ECO:0008006" key="3">
    <source>
        <dbReference type="Google" id="ProtNLM"/>
    </source>
</evidence>
<reference evidence="1 2" key="1">
    <citation type="submission" date="2018-04" db="EMBL/GenBank/DDBJ databases">
        <title>Thalassorhabdus spongiae gen. nov., sp. nov., isolated from a marine sponge in South-West Iceland.</title>
        <authorList>
            <person name="Knobloch S."/>
            <person name="Daussin A."/>
            <person name="Johannsson R."/>
            <person name="Marteinsson V.T."/>
        </authorList>
    </citation>
    <scope>NUCLEOTIDE SEQUENCE [LARGE SCALE GENOMIC DNA]</scope>
    <source>
        <strain evidence="1 2">Hp12</strain>
    </source>
</reference>
<evidence type="ECO:0000313" key="2">
    <source>
        <dbReference type="Proteomes" id="UP000244906"/>
    </source>
</evidence>
<proteinExistence type="predicted"/>
<evidence type="ECO:0000313" key="1">
    <source>
        <dbReference type="EMBL" id="PVZ70597.1"/>
    </source>
</evidence>
<accession>A0A2V1GZ00</accession>
<comment type="caution">
    <text evidence="1">The sequence shown here is derived from an EMBL/GenBank/DDBJ whole genome shotgun (WGS) entry which is preliminary data.</text>
</comment>
<keyword evidence="2" id="KW-1185">Reference proteome</keyword>
<dbReference type="RefSeq" id="WP_116686668.1">
    <property type="nucleotide sequence ID" value="NZ_CAWNYD010000002.1"/>
</dbReference>
<gene>
    <name evidence="1" type="ORF">DC094_08440</name>
</gene>
<dbReference type="Proteomes" id="UP000244906">
    <property type="component" value="Unassembled WGS sequence"/>
</dbReference>
<organism evidence="1 2">
    <name type="scientific">Pelagibaculum spongiae</name>
    <dbReference type="NCBI Taxonomy" id="2080658"/>
    <lineage>
        <taxon>Bacteria</taxon>
        <taxon>Pseudomonadati</taxon>
        <taxon>Pseudomonadota</taxon>
        <taxon>Gammaproteobacteria</taxon>
        <taxon>Oceanospirillales</taxon>
        <taxon>Pelagibaculum</taxon>
    </lineage>
</organism>
<dbReference type="EMBL" id="QDDL01000002">
    <property type="protein sequence ID" value="PVZ70597.1"/>
    <property type="molecule type" value="Genomic_DNA"/>
</dbReference>
<name>A0A2V1GZ00_9GAMM</name>
<dbReference type="OrthoDB" id="7826327at2"/>